<protein>
    <submittedName>
        <fullName evidence="2">Methionine biosynthesis protein MetW</fullName>
    </submittedName>
</protein>
<sequence length="216" mass="23837">MSPLDENQAAARAASGNGIRTDLKLIAEMVEPGSRVLDVGCGDGALLAFLSRQKGVDARGIELSMDGVHQCVAQGLSVIQGDAETDLKDYPPGAFDYVILSQTLQAMREPRTVLETMTRIGRRAIVSVPNFGYWRIRVQLLLTGRMPVTEKLGYQWWETPNIHFCTIKDFVVLAEEMGIRIERCMIVNRAGRITGHAHSGLANLLGEQGVFLLRRD</sequence>
<dbReference type="InterPro" id="IPR010743">
    <property type="entry name" value="Methionine_synth_MetW"/>
</dbReference>
<keyword evidence="2" id="KW-0614">Plasmid</keyword>
<dbReference type="Proteomes" id="UP001277471">
    <property type="component" value="Unassembled WGS sequence"/>
</dbReference>
<reference evidence="2 3" key="1">
    <citation type="submission" date="2018-09" db="EMBL/GenBank/DDBJ databases">
        <title>Whole genome based analysis of evolution and adaptive divergence in Indian and Brazilian strains of Azospirillum brasilense.</title>
        <authorList>
            <person name="Singh C."/>
            <person name="Tripathi A.K."/>
        </authorList>
    </citation>
    <scope>NUCLEOTIDE SEQUENCE [LARGE SCALE GENOMIC DNA]</scope>
    <source>
        <strain evidence="2 3">MTCC4038</strain>
        <plasmid evidence="2 3">p1</plasmid>
    </source>
</reference>
<proteinExistence type="predicted"/>
<dbReference type="Pfam" id="PF07021">
    <property type="entry name" value="MetW"/>
    <property type="match status" value="1"/>
</dbReference>
<dbReference type="GeneID" id="56451217"/>
<evidence type="ECO:0000313" key="3">
    <source>
        <dbReference type="Proteomes" id="UP000298774"/>
    </source>
</evidence>
<reference evidence="1 4" key="2">
    <citation type="submission" date="2023-11" db="EMBL/GenBank/DDBJ databases">
        <title>MicrobeMod: A computational toolkit for identifying prokaryotic methylation and restriction-modification with nanopore sequencing.</title>
        <authorList>
            <person name="Crits-Christoph A."/>
            <person name="Kang S.C."/>
            <person name="Lee H."/>
            <person name="Ostrov N."/>
        </authorList>
    </citation>
    <scope>NUCLEOTIDE SEQUENCE [LARGE SCALE GENOMIC DNA]</scope>
    <source>
        <strain evidence="1 4">ATCC 29145</strain>
    </source>
</reference>
<dbReference type="NCBIfam" id="TIGR02081">
    <property type="entry name" value="metW"/>
    <property type="match status" value="1"/>
</dbReference>
<dbReference type="AlphaFoldDB" id="A0A0P0ENI1"/>
<keyword evidence="4" id="KW-1185">Reference proteome</keyword>
<gene>
    <name evidence="2" type="primary">metW</name>
    <name evidence="2" type="ORF">D3868_18135</name>
    <name evidence="1" type="ORF">SIM66_13795</name>
</gene>
<dbReference type="Proteomes" id="UP000298774">
    <property type="component" value="Plasmid p1"/>
</dbReference>
<accession>A0A0P0ENI1</accession>
<organism evidence="2 3">
    <name type="scientific">Azospirillum brasilense</name>
    <dbReference type="NCBI Taxonomy" id="192"/>
    <lineage>
        <taxon>Bacteria</taxon>
        <taxon>Pseudomonadati</taxon>
        <taxon>Pseudomonadota</taxon>
        <taxon>Alphaproteobacteria</taxon>
        <taxon>Rhodospirillales</taxon>
        <taxon>Azospirillaceae</taxon>
        <taxon>Azospirillum</taxon>
    </lineage>
</organism>
<dbReference type="EMBL" id="JAWXYC010000003">
    <property type="protein sequence ID" value="MDX5952261.1"/>
    <property type="molecule type" value="Genomic_DNA"/>
</dbReference>
<dbReference type="InterPro" id="IPR029063">
    <property type="entry name" value="SAM-dependent_MTases_sf"/>
</dbReference>
<evidence type="ECO:0000313" key="2">
    <source>
        <dbReference type="EMBL" id="QCO10956.1"/>
    </source>
</evidence>
<dbReference type="RefSeq" id="WP_051140593.1">
    <property type="nucleotide sequence ID" value="NZ_CP012915.1"/>
</dbReference>
<evidence type="ECO:0000313" key="4">
    <source>
        <dbReference type="Proteomes" id="UP001277471"/>
    </source>
</evidence>
<geneLocation type="plasmid" evidence="2 3">
    <name>p1</name>
</geneLocation>
<dbReference type="KEGG" id="abf:AMK58_19175"/>
<evidence type="ECO:0000313" key="1">
    <source>
        <dbReference type="EMBL" id="MDX5952261.1"/>
    </source>
</evidence>
<name>A0A0P0ENI1_AZOBR</name>
<dbReference type="CDD" id="cd02440">
    <property type="entry name" value="AdoMet_MTases"/>
    <property type="match status" value="1"/>
</dbReference>
<dbReference type="EMBL" id="CP032340">
    <property type="protein sequence ID" value="QCO10956.1"/>
    <property type="molecule type" value="Genomic_DNA"/>
</dbReference>
<dbReference type="Gene3D" id="3.40.50.150">
    <property type="entry name" value="Vaccinia Virus protein VP39"/>
    <property type="match status" value="1"/>
</dbReference>
<dbReference type="SUPFAM" id="SSF53335">
    <property type="entry name" value="S-adenosyl-L-methionine-dependent methyltransferases"/>
    <property type="match status" value="1"/>
</dbReference>